<keyword evidence="1" id="KW-0479">Metal-binding</keyword>
<reference evidence="4" key="5">
    <citation type="submission" date="2018-04" db="UniProtKB">
        <authorList>
            <consortium name="EnsemblFungi"/>
        </authorList>
    </citation>
    <scope>IDENTIFICATION</scope>
    <source>
        <strain evidence="4">R3-111a-1</strain>
    </source>
</reference>
<organism evidence="3">
    <name type="scientific">Gaeumannomyces tritici (strain R3-111a-1)</name>
    <name type="common">Wheat and barley take-all root rot fungus</name>
    <name type="synonym">Gaeumannomyces graminis var. tritici</name>
    <dbReference type="NCBI Taxonomy" id="644352"/>
    <lineage>
        <taxon>Eukaryota</taxon>
        <taxon>Fungi</taxon>
        <taxon>Dikarya</taxon>
        <taxon>Ascomycota</taxon>
        <taxon>Pezizomycotina</taxon>
        <taxon>Sordariomycetes</taxon>
        <taxon>Sordariomycetidae</taxon>
        <taxon>Magnaporthales</taxon>
        <taxon>Magnaporthaceae</taxon>
        <taxon>Gaeumannomyces</taxon>
    </lineage>
</organism>
<evidence type="ECO:0000313" key="5">
    <source>
        <dbReference type="Proteomes" id="UP000006039"/>
    </source>
</evidence>
<dbReference type="STRING" id="644352.J3PJ18"/>
<gene>
    <name evidence="4" type="primary">20353958</name>
    <name evidence="3" type="ORF">GGTG_13500</name>
</gene>
<proteinExistence type="predicted"/>
<reference evidence="3" key="2">
    <citation type="submission" date="2010-07" db="EMBL/GenBank/DDBJ databases">
        <authorList>
            <consortium name="The Broad Institute Genome Sequencing Platform"/>
            <consortium name="Broad Institute Genome Sequencing Center for Infectious Disease"/>
            <person name="Ma L.-J."/>
            <person name="Dead R."/>
            <person name="Young S."/>
            <person name="Zeng Q."/>
            <person name="Koehrsen M."/>
            <person name="Alvarado L."/>
            <person name="Berlin A."/>
            <person name="Chapman S.B."/>
            <person name="Chen Z."/>
            <person name="Freedman E."/>
            <person name="Gellesch M."/>
            <person name="Goldberg J."/>
            <person name="Griggs A."/>
            <person name="Gujja S."/>
            <person name="Heilman E.R."/>
            <person name="Heiman D."/>
            <person name="Hepburn T."/>
            <person name="Howarth C."/>
            <person name="Jen D."/>
            <person name="Larson L."/>
            <person name="Mehta T."/>
            <person name="Neiman D."/>
            <person name="Pearson M."/>
            <person name="Roberts A."/>
            <person name="Saif S."/>
            <person name="Shea T."/>
            <person name="Shenoy N."/>
            <person name="Sisk P."/>
            <person name="Stolte C."/>
            <person name="Sykes S."/>
            <person name="Walk T."/>
            <person name="White J."/>
            <person name="Yandava C."/>
            <person name="Haas B."/>
            <person name="Nusbaum C."/>
            <person name="Birren B."/>
        </authorList>
    </citation>
    <scope>NUCLEOTIDE SEQUENCE</scope>
    <source>
        <strain evidence="3">R3-111a-1</strain>
    </source>
</reference>
<dbReference type="GO" id="GO:0008270">
    <property type="term" value="F:zinc ion binding"/>
    <property type="evidence" value="ECO:0007669"/>
    <property type="project" value="UniProtKB-KW"/>
</dbReference>
<reference evidence="3" key="3">
    <citation type="submission" date="2010-09" db="EMBL/GenBank/DDBJ databases">
        <title>Annotation of Gaeumannomyces graminis var. tritici R3-111a-1.</title>
        <authorList>
            <consortium name="The Broad Institute Genome Sequencing Platform"/>
            <person name="Ma L.-J."/>
            <person name="Dead R."/>
            <person name="Young S.K."/>
            <person name="Zeng Q."/>
            <person name="Gargeya S."/>
            <person name="Fitzgerald M."/>
            <person name="Haas B."/>
            <person name="Abouelleil A."/>
            <person name="Alvarado L."/>
            <person name="Arachchi H.M."/>
            <person name="Berlin A."/>
            <person name="Brown A."/>
            <person name="Chapman S.B."/>
            <person name="Chen Z."/>
            <person name="Dunbar C."/>
            <person name="Freedman E."/>
            <person name="Gearin G."/>
            <person name="Gellesch M."/>
            <person name="Goldberg J."/>
            <person name="Griggs A."/>
            <person name="Gujja S."/>
            <person name="Heiman D."/>
            <person name="Howarth C."/>
            <person name="Larson L."/>
            <person name="Lui A."/>
            <person name="MacDonald P.J.P."/>
            <person name="Mehta T."/>
            <person name="Montmayeur A."/>
            <person name="Murphy C."/>
            <person name="Neiman D."/>
            <person name="Pearson M."/>
            <person name="Priest M."/>
            <person name="Roberts A."/>
            <person name="Saif S."/>
            <person name="Shea T."/>
            <person name="Shenoy N."/>
            <person name="Sisk P."/>
            <person name="Stolte C."/>
            <person name="Sykes S."/>
            <person name="Yandava C."/>
            <person name="Wortman J."/>
            <person name="Nusbaum C."/>
            <person name="Birren B."/>
        </authorList>
    </citation>
    <scope>NUCLEOTIDE SEQUENCE</scope>
    <source>
        <strain evidence="3">R3-111a-1</strain>
    </source>
</reference>
<keyword evidence="1" id="KW-0863">Zinc-finger</keyword>
<dbReference type="Proteomes" id="UP000006039">
    <property type="component" value="Unassembled WGS sequence"/>
</dbReference>
<dbReference type="HOGENOM" id="CLU_2704929_0_0_1"/>
<feature type="domain" description="GATA-type" evidence="2">
    <location>
        <begin position="10"/>
        <end position="49"/>
    </location>
</feature>
<dbReference type="PROSITE" id="PS50114">
    <property type="entry name" value="GATA_ZN_FINGER_2"/>
    <property type="match status" value="1"/>
</dbReference>
<sequence length="73" mass="8875">MLQLWDNFHPLWWRDESGHTVYDACGLYWRLKSALRPAEMNKLMAKRKRKRTICSMYRKSIEKRQQMASTPTE</sequence>
<dbReference type="Gene3D" id="3.30.50.10">
    <property type="entry name" value="Erythroid Transcription Factor GATA-1, subunit A"/>
    <property type="match status" value="1"/>
</dbReference>
<dbReference type="GO" id="GO:0006355">
    <property type="term" value="P:regulation of DNA-templated transcription"/>
    <property type="evidence" value="ECO:0007669"/>
    <property type="project" value="InterPro"/>
</dbReference>
<dbReference type="GeneID" id="20353958"/>
<dbReference type="EnsemblFungi" id="EJT68907">
    <property type="protein sequence ID" value="EJT68907"/>
    <property type="gene ID" value="GGTG_13500"/>
</dbReference>
<name>J3PJ18_GAET3</name>
<evidence type="ECO:0000313" key="3">
    <source>
        <dbReference type="EMBL" id="EJT68907.1"/>
    </source>
</evidence>
<dbReference type="AlphaFoldDB" id="J3PJ18"/>
<dbReference type="GO" id="GO:0043565">
    <property type="term" value="F:sequence-specific DNA binding"/>
    <property type="evidence" value="ECO:0007669"/>
    <property type="project" value="InterPro"/>
</dbReference>
<reference evidence="5" key="1">
    <citation type="submission" date="2010-07" db="EMBL/GenBank/DDBJ databases">
        <title>The genome sequence of Gaeumannomyces graminis var. tritici strain R3-111a-1.</title>
        <authorList>
            <consortium name="The Broad Institute Genome Sequencing Platform"/>
            <person name="Ma L.-J."/>
            <person name="Dead R."/>
            <person name="Young S."/>
            <person name="Zeng Q."/>
            <person name="Koehrsen M."/>
            <person name="Alvarado L."/>
            <person name="Berlin A."/>
            <person name="Chapman S.B."/>
            <person name="Chen Z."/>
            <person name="Freedman E."/>
            <person name="Gellesch M."/>
            <person name="Goldberg J."/>
            <person name="Griggs A."/>
            <person name="Gujja S."/>
            <person name="Heilman E.R."/>
            <person name="Heiman D."/>
            <person name="Hepburn T."/>
            <person name="Howarth C."/>
            <person name="Jen D."/>
            <person name="Larson L."/>
            <person name="Mehta T."/>
            <person name="Neiman D."/>
            <person name="Pearson M."/>
            <person name="Roberts A."/>
            <person name="Saif S."/>
            <person name="Shea T."/>
            <person name="Shenoy N."/>
            <person name="Sisk P."/>
            <person name="Stolte C."/>
            <person name="Sykes S."/>
            <person name="Walk T."/>
            <person name="White J."/>
            <person name="Yandava C."/>
            <person name="Haas B."/>
            <person name="Nusbaum C."/>
            <person name="Birren B."/>
        </authorList>
    </citation>
    <scope>NUCLEOTIDE SEQUENCE [LARGE SCALE GENOMIC DNA]</scope>
    <source>
        <strain evidence="5">R3-111a-1</strain>
    </source>
</reference>
<dbReference type="EMBL" id="GL385409">
    <property type="protein sequence ID" value="EJT68907.1"/>
    <property type="molecule type" value="Genomic_DNA"/>
</dbReference>
<dbReference type="InterPro" id="IPR013088">
    <property type="entry name" value="Znf_NHR/GATA"/>
</dbReference>
<dbReference type="RefSeq" id="XP_009229670.1">
    <property type="nucleotide sequence ID" value="XM_009231406.1"/>
</dbReference>
<dbReference type="InterPro" id="IPR000679">
    <property type="entry name" value="Znf_GATA"/>
</dbReference>
<evidence type="ECO:0000313" key="4">
    <source>
        <dbReference type="EnsemblFungi" id="EJT68907"/>
    </source>
</evidence>
<dbReference type="VEuPathDB" id="FungiDB:GGTG_13500"/>
<accession>J3PJ18</accession>
<keyword evidence="1" id="KW-0862">Zinc</keyword>
<dbReference type="OrthoDB" id="515401at2759"/>
<protein>
    <recommendedName>
        <fullName evidence="2">GATA-type domain-containing protein</fullName>
    </recommendedName>
</protein>
<evidence type="ECO:0000259" key="2">
    <source>
        <dbReference type="PROSITE" id="PS50114"/>
    </source>
</evidence>
<reference evidence="4" key="4">
    <citation type="journal article" date="2015" name="G3 (Bethesda)">
        <title>Genome sequences of three phytopathogenic species of the Magnaporthaceae family of fungi.</title>
        <authorList>
            <person name="Okagaki L.H."/>
            <person name="Nunes C.C."/>
            <person name="Sailsbery J."/>
            <person name="Clay B."/>
            <person name="Brown D."/>
            <person name="John T."/>
            <person name="Oh Y."/>
            <person name="Young N."/>
            <person name="Fitzgerald M."/>
            <person name="Haas B.J."/>
            <person name="Zeng Q."/>
            <person name="Young S."/>
            <person name="Adiconis X."/>
            <person name="Fan L."/>
            <person name="Levin J.Z."/>
            <person name="Mitchell T.K."/>
            <person name="Okubara P.A."/>
            <person name="Farman M.L."/>
            <person name="Kohn L.M."/>
            <person name="Birren B."/>
            <person name="Ma L.-J."/>
            <person name="Dean R.A."/>
        </authorList>
    </citation>
    <scope>NUCLEOTIDE SEQUENCE</scope>
    <source>
        <strain evidence="4">R3-111a-1</strain>
    </source>
</reference>
<keyword evidence="5" id="KW-1185">Reference proteome</keyword>
<evidence type="ECO:0000256" key="1">
    <source>
        <dbReference type="PROSITE-ProRule" id="PRU00094"/>
    </source>
</evidence>